<evidence type="ECO:0000313" key="3">
    <source>
        <dbReference type="Proteomes" id="UP001242811"/>
    </source>
</evidence>
<feature type="signal peptide" evidence="1">
    <location>
        <begin position="1"/>
        <end position="23"/>
    </location>
</feature>
<accession>A0ABU0KX93</accession>
<name>A0ABU0KX93_9BACL</name>
<dbReference type="Proteomes" id="UP001242811">
    <property type="component" value="Unassembled WGS sequence"/>
</dbReference>
<protein>
    <submittedName>
        <fullName evidence="2">Uncharacterized protein</fullName>
    </submittedName>
</protein>
<keyword evidence="1" id="KW-0732">Signal</keyword>
<evidence type="ECO:0000256" key="1">
    <source>
        <dbReference type="SAM" id="SignalP"/>
    </source>
</evidence>
<keyword evidence="3" id="KW-1185">Reference proteome</keyword>
<gene>
    <name evidence="2" type="ORF">QOZ95_002220</name>
</gene>
<comment type="caution">
    <text evidence="2">The sequence shown here is derived from an EMBL/GenBank/DDBJ whole genome shotgun (WGS) entry which is preliminary data.</text>
</comment>
<feature type="chain" id="PRO_5047021620" evidence="1">
    <location>
        <begin position="24"/>
        <end position="82"/>
    </location>
</feature>
<proteinExistence type="predicted"/>
<reference evidence="2 3" key="1">
    <citation type="submission" date="2023-07" db="EMBL/GenBank/DDBJ databases">
        <title>Genomic Encyclopedia of Type Strains, Phase IV (KMG-IV): sequencing the most valuable type-strain genomes for metagenomic binning, comparative biology and taxonomic classification.</title>
        <authorList>
            <person name="Goeker M."/>
        </authorList>
    </citation>
    <scope>NUCLEOTIDE SEQUENCE [LARGE SCALE GENOMIC DNA]</scope>
    <source>
        <strain evidence="2 3">DSM 14914</strain>
    </source>
</reference>
<evidence type="ECO:0000313" key="2">
    <source>
        <dbReference type="EMBL" id="MDQ0494057.1"/>
    </source>
</evidence>
<sequence>MKKALIPVTMVLAFLSIALPVADAVKGLTHLFPSNHVSFLIRCELWISMIRSSRAYVNKGSTLLRILRSVAPFFIPITYFTM</sequence>
<dbReference type="EMBL" id="JAUSWA010000011">
    <property type="protein sequence ID" value="MDQ0494057.1"/>
    <property type="molecule type" value="Genomic_DNA"/>
</dbReference>
<organism evidence="2 3">
    <name type="scientific">Paenibacillus brasilensis</name>
    <dbReference type="NCBI Taxonomy" id="128574"/>
    <lineage>
        <taxon>Bacteria</taxon>
        <taxon>Bacillati</taxon>
        <taxon>Bacillota</taxon>
        <taxon>Bacilli</taxon>
        <taxon>Bacillales</taxon>
        <taxon>Paenibacillaceae</taxon>
        <taxon>Paenibacillus</taxon>
    </lineage>
</organism>